<dbReference type="Pfam" id="PF03732">
    <property type="entry name" value="Retrotrans_gag"/>
    <property type="match status" value="1"/>
</dbReference>
<feature type="domain" description="Retrotransposon gag" evidence="1">
    <location>
        <begin position="322"/>
        <end position="396"/>
    </location>
</feature>
<dbReference type="PROSITE" id="PS00141">
    <property type="entry name" value="ASP_PROTEASE"/>
    <property type="match status" value="1"/>
</dbReference>
<dbReference type="PANTHER" id="PTHR10492:SF57">
    <property type="entry name" value="ATP-DEPENDENT DNA HELICASE"/>
    <property type="match status" value="1"/>
</dbReference>
<dbReference type="PANTHER" id="PTHR10492">
    <property type="match status" value="1"/>
</dbReference>
<dbReference type="InterPro" id="IPR005162">
    <property type="entry name" value="Retrotrans_gag_dom"/>
</dbReference>
<dbReference type="GO" id="GO:0004190">
    <property type="term" value="F:aspartic-type endopeptidase activity"/>
    <property type="evidence" value="ECO:0007669"/>
    <property type="project" value="InterPro"/>
</dbReference>
<reference evidence="2" key="1">
    <citation type="submission" date="2021-02" db="EMBL/GenBank/DDBJ databases">
        <authorList>
            <person name="Nowell W R."/>
        </authorList>
    </citation>
    <scope>NUCLEOTIDE SEQUENCE</scope>
</reference>
<evidence type="ECO:0000313" key="3">
    <source>
        <dbReference type="Proteomes" id="UP000663872"/>
    </source>
</evidence>
<name>A0A818TF25_9BILA</name>
<sequence length="608" mass="69679">MPDADQNPQLYEMVKSHMIHGPCGVLNKNSPCMEDGKYTKEFPKEFRNETAPNKDGYLRYRRRDNGVIAEVRNYEVDNRWVVPYNPHLLMKYDAHINVEACATVKSIKYLFKYAYKRHDCANIKLELRAKDGAIFAKTLEWDEIKAHLDVRYVSASEAETLDSIQPHFDSQFTTIRQETQQELCTIETNVNATVAGKETIWTETTNNIKNINSELIEIRKLVLTNGATQPTSPILQFSNATPLPNNDHDPQVNFSSSPLDAENAMIQRLLPTTNTIVLPPISAIPIFPEKPVDRPRQFLLRETEHARTVNNWSTDVFPQGISQFLKDSALEWHCQLYITNTLPTNWNQFVTRFLAQFHSPLRAAQQEYEWSDCKQQENETINEFIVRLPSLCLEQKSNEKETDFIKHLFCKMWPDMLTFMNASRSVSLDEVIIEAQHVEEILYLRNKEVRLRNAPQSKPTFTRANTTPLMSLSTPTHHSPCSPYSGAANQANPACWRCYETAFTSALKKHIRSFHGTGTQNSYFHPLATYPSHINLIDSLHNHPLTVYGRIGSLPVTFLIDTGSSLTLVNSHVFQRLDPHLTNLRCKPPPSLSLRLAIQSPLFVEWVL</sequence>
<dbReference type="GO" id="GO:0006508">
    <property type="term" value="P:proteolysis"/>
    <property type="evidence" value="ECO:0007669"/>
    <property type="project" value="InterPro"/>
</dbReference>
<comment type="caution">
    <text evidence="2">The sequence shown here is derived from an EMBL/GenBank/DDBJ whole genome shotgun (WGS) entry which is preliminary data.</text>
</comment>
<dbReference type="SUPFAM" id="SSF50630">
    <property type="entry name" value="Acid proteases"/>
    <property type="match status" value="1"/>
</dbReference>
<protein>
    <recommendedName>
        <fullName evidence="1">Retrotransposon gag domain-containing protein</fullName>
    </recommendedName>
</protein>
<organism evidence="2 3">
    <name type="scientific">Rotaria socialis</name>
    <dbReference type="NCBI Taxonomy" id="392032"/>
    <lineage>
        <taxon>Eukaryota</taxon>
        <taxon>Metazoa</taxon>
        <taxon>Spiralia</taxon>
        <taxon>Gnathifera</taxon>
        <taxon>Rotifera</taxon>
        <taxon>Eurotatoria</taxon>
        <taxon>Bdelloidea</taxon>
        <taxon>Philodinida</taxon>
        <taxon>Philodinidae</taxon>
        <taxon>Rotaria</taxon>
    </lineage>
</organism>
<evidence type="ECO:0000259" key="1">
    <source>
        <dbReference type="Pfam" id="PF03732"/>
    </source>
</evidence>
<accession>A0A818TF25</accession>
<dbReference type="InterPro" id="IPR001969">
    <property type="entry name" value="Aspartic_peptidase_AS"/>
</dbReference>
<dbReference type="InterPro" id="IPR021109">
    <property type="entry name" value="Peptidase_aspartic_dom_sf"/>
</dbReference>
<dbReference type="AlphaFoldDB" id="A0A818TF25"/>
<gene>
    <name evidence="2" type="ORF">GRG538_LOCUS27203</name>
</gene>
<proteinExistence type="predicted"/>
<dbReference type="Proteomes" id="UP000663872">
    <property type="component" value="Unassembled WGS sequence"/>
</dbReference>
<evidence type="ECO:0000313" key="2">
    <source>
        <dbReference type="EMBL" id="CAF3683802.1"/>
    </source>
</evidence>
<dbReference type="EMBL" id="CAJNYT010004720">
    <property type="protein sequence ID" value="CAF3683802.1"/>
    <property type="molecule type" value="Genomic_DNA"/>
</dbReference>